<dbReference type="InterPro" id="IPR005674">
    <property type="entry name" value="CocE/Ser_esterase"/>
</dbReference>
<sequence length="580" mass="64411">MSDDQKVFTPSRPLEPGPRYGILSGFEPGTRTLEAGFRIAPPFKPLPVGIVFEKDVPVTLRDGVTIHVDVFRPAGAQEVPVIVAWSPYGKGQGTSASVMGIFGMVGLDNGIVSGLAKFEGPDPAYWCARGYAICNPDIRGVVDSEGDSVVWDRQEGRDCYDLIEWLAVQDWCTGKVAMSGTSYLAVSQWFTAAEQPPHLAAINPWEGVSDVYRDLVMRGGMPDTGFAEQLQNNSYWGKGQREDIVTEAERFPLMNDLWANKIPQFDKITVPAYVVASYSNTLHTAGTFRAWRRMGSEDKWLRIHNSQEWPDYYDEANTEDLRRFFDRFLKAEDNGWEQTPRVRYSLLDLEGGDRVNIPADEFPPAEVTSAKYYLDGRSRTLVTKAPADEATAGYTAGSNPDTVSFVTRFDQETVLVGYPKAHLWVEAEGSDDMDLFLLVQKLDAYGTPLQQFTVPNQGAMIQDVTERGASILRYKGSDGRLRVSMRHLDKALSTEDVPAHSFDQIEKLSPGEVVDIEIDLLPVGLTFYPGEQLRLVVSSRSLLGTMMPGNREYIPANSGEHIIHTGGDRASYLQLPVKTA</sequence>
<keyword evidence="1 3" id="KW-0378">Hydrolase</keyword>
<dbReference type="InterPro" id="IPR008979">
    <property type="entry name" value="Galactose-bd-like_sf"/>
</dbReference>
<dbReference type="Gene3D" id="1.10.3020.20">
    <property type="match status" value="1"/>
</dbReference>
<dbReference type="InterPro" id="IPR000383">
    <property type="entry name" value="Xaa-Pro-like_dom"/>
</dbReference>
<organism evidence="3">
    <name type="scientific">Streptomyces sp. NBC_00148</name>
    <dbReference type="NCBI Taxonomy" id="2903626"/>
    <lineage>
        <taxon>Bacteria</taxon>
        <taxon>Bacillati</taxon>
        <taxon>Actinomycetota</taxon>
        <taxon>Actinomycetes</taxon>
        <taxon>Kitasatosporales</taxon>
        <taxon>Streptomycetaceae</taxon>
        <taxon>Streptomyces</taxon>
    </lineage>
</organism>
<dbReference type="AlphaFoldDB" id="A0AAU1M2R4"/>
<dbReference type="PANTHER" id="PTHR43056">
    <property type="entry name" value="PEPTIDASE S9 PROLYL OLIGOPEPTIDASE"/>
    <property type="match status" value="1"/>
</dbReference>
<dbReference type="Pfam" id="PF02129">
    <property type="entry name" value="Peptidase_S15"/>
    <property type="match status" value="1"/>
</dbReference>
<name>A0AAU1M2R4_9ACTN</name>
<evidence type="ECO:0000313" key="3">
    <source>
        <dbReference type="EMBL" id="WTQ77716.1"/>
    </source>
</evidence>
<dbReference type="InterPro" id="IPR013736">
    <property type="entry name" value="Xaa-Pro_dipept_C"/>
</dbReference>
<feature type="domain" description="Xaa-Pro dipeptidyl-peptidase C-terminal" evidence="2">
    <location>
        <begin position="322"/>
        <end position="574"/>
    </location>
</feature>
<reference evidence="3" key="1">
    <citation type="submission" date="2022-10" db="EMBL/GenBank/DDBJ databases">
        <title>The complete genomes of actinobacterial strains from the NBC collection.</title>
        <authorList>
            <person name="Joergensen T.S."/>
            <person name="Alvarez Arevalo M."/>
            <person name="Sterndorff E.B."/>
            <person name="Faurdal D."/>
            <person name="Vuksanovic O."/>
            <person name="Mourched A.-S."/>
            <person name="Charusanti P."/>
            <person name="Shaw S."/>
            <person name="Blin K."/>
            <person name="Weber T."/>
        </authorList>
    </citation>
    <scope>NUCLEOTIDE SEQUENCE</scope>
    <source>
        <strain evidence="3">NBC_00148</strain>
    </source>
</reference>
<dbReference type="GO" id="GO:0008239">
    <property type="term" value="F:dipeptidyl-peptidase activity"/>
    <property type="evidence" value="ECO:0007669"/>
    <property type="project" value="InterPro"/>
</dbReference>
<evidence type="ECO:0000259" key="2">
    <source>
        <dbReference type="SMART" id="SM00939"/>
    </source>
</evidence>
<gene>
    <name evidence="3" type="ORF">OG222_33285</name>
</gene>
<dbReference type="SUPFAM" id="SSF53474">
    <property type="entry name" value="alpha/beta-Hydrolases"/>
    <property type="match status" value="1"/>
</dbReference>
<dbReference type="SMART" id="SM00939">
    <property type="entry name" value="PepX_C"/>
    <property type="match status" value="1"/>
</dbReference>
<dbReference type="NCBIfam" id="TIGR00976">
    <property type="entry name" value="CocE_NonD"/>
    <property type="match status" value="1"/>
</dbReference>
<dbReference type="SUPFAM" id="SSF49785">
    <property type="entry name" value="Galactose-binding domain-like"/>
    <property type="match status" value="1"/>
</dbReference>
<dbReference type="InterPro" id="IPR050585">
    <property type="entry name" value="Xaa-Pro_dipeptidyl-ppase/CocE"/>
</dbReference>
<evidence type="ECO:0000256" key="1">
    <source>
        <dbReference type="ARBA" id="ARBA00022801"/>
    </source>
</evidence>
<protein>
    <submittedName>
        <fullName evidence="3">CocE/NonD family hydrolase</fullName>
    </submittedName>
</protein>
<proteinExistence type="predicted"/>
<dbReference type="InterPro" id="IPR029058">
    <property type="entry name" value="AB_hydrolase_fold"/>
</dbReference>
<dbReference type="Pfam" id="PF08530">
    <property type="entry name" value="PepX_C"/>
    <property type="match status" value="1"/>
</dbReference>
<accession>A0AAU1M2R4</accession>
<dbReference type="Gene3D" id="2.60.120.260">
    <property type="entry name" value="Galactose-binding domain-like"/>
    <property type="match status" value="1"/>
</dbReference>
<dbReference type="Gene3D" id="3.40.50.1820">
    <property type="entry name" value="alpha/beta hydrolase"/>
    <property type="match status" value="1"/>
</dbReference>
<dbReference type="EMBL" id="CP108169">
    <property type="protein sequence ID" value="WTQ77716.1"/>
    <property type="molecule type" value="Genomic_DNA"/>
</dbReference>
<dbReference type="PANTHER" id="PTHR43056:SF10">
    <property type="entry name" value="COCE_NOND FAMILY, PUTATIVE (AFU_ORTHOLOGUE AFUA_7G00600)-RELATED"/>
    <property type="match status" value="1"/>
</dbReference>